<comment type="caution">
    <text evidence="2">The sequence shown here is derived from an EMBL/GenBank/DDBJ whole genome shotgun (WGS) entry which is preliminary data.</text>
</comment>
<evidence type="ECO:0000313" key="3">
    <source>
        <dbReference type="Proteomes" id="UP000569903"/>
    </source>
</evidence>
<dbReference type="Proteomes" id="UP000569903">
    <property type="component" value="Unassembled WGS sequence"/>
</dbReference>
<evidence type="ECO:0000256" key="1">
    <source>
        <dbReference type="SAM" id="Coils"/>
    </source>
</evidence>
<feature type="coiled-coil region" evidence="1">
    <location>
        <begin position="415"/>
        <end position="442"/>
    </location>
</feature>
<gene>
    <name evidence="2" type="ORF">HB850_08960</name>
</gene>
<evidence type="ECO:0000313" key="2">
    <source>
        <dbReference type="EMBL" id="MBC1457887.1"/>
    </source>
</evidence>
<organism evidence="2 3">
    <name type="scientific">Listeria newyorkensis</name>
    <dbReference type="NCBI Taxonomy" id="1497681"/>
    <lineage>
        <taxon>Bacteria</taxon>
        <taxon>Bacillati</taxon>
        <taxon>Bacillota</taxon>
        <taxon>Bacilli</taxon>
        <taxon>Bacillales</taxon>
        <taxon>Listeriaceae</taxon>
        <taxon>Listeria</taxon>
    </lineage>
</organism>
<accession>A0A841YZA3</accession>
<sequence>MNVDNTGFQGKQAILFDKSWINLKKNILRSSSSLKNTQLDTGLRKIQNTLMKQTKENKQIYFFSQHLDEPNLPHFFYYESIEFLTALIKAESSPDTSLYTKESAFKKPSAHKIIQHYATILEALNTGEGAIYNKNVLSQYDAFYNTQIASILTVHFTKTLNQLLLALEAESISVGELLLHYLPIIENELSHILEDKTRMKKLEETLTNPCVSELETWLTKSKSDLSLDQAIVFELLTHNLLGNYLFESNASRELDLNLMYEKKFMKHVYEVSSRRKELIEGFQAIPFNTEKIAEYEAHIDDYIENILLTAQTKFALETFELHSVDYPSVKEILATPIQQALTSDDIQQIYQYLLNMVLQIKPTSTNFNKERIDRLNNIKKRKTPKQKNASAYQQLNLLTTAEKRAFSKGLKQEKIQRIEAAIALKNSELNALKKDLDDTKAANEELLFSDYQERIYTAHHFFQQDSSKYDSALDLLIGAFWLEKEK</sequence>
<keyword evidence="1" id="KW-0175">Coiled coil</keyword>
<name>A0A841YZA3_9LIST</name>
<proteinExistence type="predicted"/>
<protein>
    <submittedName>
        <fullName evidence="2">Uncharacterized protein</fullName>
    </submittedName>
</protein>
<reference evidence="2 3" key="1">
    <citation type="submission" date="2020-03" db="EMBL/GenBank/DDBJ databases">
        <title>Soil Listeria distribution.</title>
        <authorList>
            <person name="Liao J."/>
            <person name="Wiedmann M."/>
        </authorList>
    </citation>
    <scope>NUCLEOTIDE SEQUENCE [LARGE SCALE GENOMIC DNA]</scope>
    <source>
        <strain evidence="2 3">FSL L7-1614</strain>
    </source>
</reference>
<dbReference type="AlphaFoldDB" id="A0A841YZA3"/>
<dbReference type="RefSeq" id="WP_185389138.1">
    <property type="nucleotide sequence ID" value="NZ_JAARQN010000006.1"/>
</dbReference>
<dbReference type="EMBL" id="JAARQN010000006">
    <property type="protein sequence ID" value="MBC1457887.1"/>
    <property type="molecule type" value="Genomic_DNA"/>
</dbReference>